<dbReference type="Pfam" id="PF08683">
    <property type="entry name" value="CAMSAP_CKK"/>
    <property type="match status" value="1"/>
</dbReference>
<name>A0A814UFP2_ADIRI</name>
<keyword evidence="6" id="KW-1185">Reference proteome</keyword>
<evidence type="ECO:0000256" key="1">
    <source>
        <dbReference type="PROSITE-ProRule" id="PRU00841"/>
    </source>
</evidence>
<comment type="domain">
    <text evidence="1">The CKK domain binds microtubules.</text>
</comment>
<evidence type="ECO:0000256" key="2">
    <source>
        <dbReference type="SAM" id="MobiDB-lite"/>
    </source>
</evidence>
<dbReference type="PANTHER" id="PTHR21595:SF0">
    <property type="entry name" value="PATRONIN"/>
    <property type="match status" value="1"/>
</dbReference>
<organism evidence="4 7">
    <name type="scientific">Adineta ricciae</name>
    <name type="common">Rotifer</name>
    <dbReference type="NCBI Taxonomy" id="249248"/>
    <lineage>
        <taxon>Eukaryota</taxon>
        <taxon>Metazoa</taxon>
        <taxon>Spiralia</taxon>
        <taxon>Gnathifera</taxon>
        <taxon>Rotifera</taxon>
        <taxon>Eurotatoria</taxon>
        <taxon>Bdelloidea</taxon>
        <taxon>Adinetida</taxon>
        <taxon>Adinetidae</taxon>
        <taxon>Adineta</taxon>
    </lineage>
</organism>
<dbReference type="AlphaFoldDB" id="A0A814UFP2"/>
<dbReference type="EMBL" id="CAJNOJ010000133">
    <property type="protein sequence ID" value="CAF1174672.1"/>
    <property type="molecule type" value="Genomic_DNA"/>
</dbReference>
<dbReference type="GO" id="GO:0051011">
    <property type="term" value="F:microtubule minus-end binding"/>
    <property type="evidence" value="ECO:0007669"/>
    <property type="project" value="TreeGrafter"/>
</dbReference>
<dbReference type="InterPro" id="IPR038209">
    <property type="entry name" value="CKK_dom_sf"/>
</dbReference>
<dbReference type="EMBL" id="CAJNOR010001660">
    <property type="protein sequence ID" value="CAF1179525.1"/>
    <property type="molecule type" value="Genomic_DNA"/>
</dbReference>
<dbReference type="InterPro" id="IPR032940">
    <property type="entry name" value="CAMSAP"/>
</dbReference>
<protein>
    <recommendedName>
        <fullName evidence="3">CKK domain-containing protein</fullName>
    </recommendedName>
</protein>
<accession>A0A814UFP2</accession>
<keyword evidence="1" id="KW-0493">Microtubule</keyword>
<evidence type="ECO:0000313" key="6">
    <source>
        <dbReference type="Proteomes" id="UP000663828"/>
    </source>
</evidence>
<dbReference type="Proteomes" id="UP000663852">
    <property type="component" value="Unassembled WGS sequence"/>
</dbReference>
<evidence type="ECO:0000313" key="4">
    <source>
        <dbReference type="EMBL" id="CAF1174672.1"/>
    </source>
</evidence>
<dbReference type="PANTHER" id="PTHR21595">
    <property type="entry name" value="PATRONIN"/>
    <property type="match status" value="1"/>
</dbReference>
<reference evidence="4" key="1">
    <citation type="submission" date="2021-02" db="EMBL/GenBank/DDBJ databases">
        <authorList>
            <person name="Nowell W R."/>
        </authorList>
    </citation>
    <scope>NUCLEOTIDE SEQUENCE</scope>
</reference>
<dbReference type="InterPro" id="IPR014797">
    <property type="entry name" value="CKK_CAMSAP"/>
</dbReference>
<feature type="compositionally biased region" description="Polar residues" evidence="2">
    <location>
        <begin position="72"/>
        <end position="103"/>
    </location>
</feature>
<dbReference type="GO" id="GO:0031122">
    <property type="term" value="P:cytoplasmic microtubule organization"/>
    <property type="evidence" value="ECO:0007669"/>
    <property type="project" value="TreeGrafter"/>
</dbReference>
<dbReference type="InterPro" id="IPR011033">
    <property type="entry name" value="PRC_barrel-like_sf"/>
</dbReference>
<dbReference type="PROSITE" id="PS51508">
    <property type="entry name" value="CKK"/>
    <property type="match status" value="1"/>
</dbReference>
<dbReference type="SUPFAM" id="SSF50346">
    <property type="entry name" value="PRC-barrel domain"/>
    <property type="match status" value="1"/>
</dbReference>
<dbReference type="Proteomes" id="UP000663828">
    <property type="component" value="Unassembled WGS sequence"/>
</dbReference>
<feature type="region of interest" description="Disordered" evidence="2">
    <location>
        <begin position="129"/>
        <end position="164"/>
    </location>
</feature>
<feature type="region of interest" description="Disordered" evidence="2">
    <location>
        <begin position="276"/>
        <end position="296"/>
    </location>
</feature>
<dbReference type="OrthoDB" id="2125658at2759"/>
<dbReference type="GO" id="GO:0036449">
    <property type="term" value="C:microtubule minus-end"/>
    <property type="evidence" value="ECO:0007669"/>
    <property type="project" value="TreeGrafter"/>
</dbReference>
<evidence type="ECO:0000313" key="5">
    <source>
        <dbReference type="EMBL" id="CAF1179525.1"/>
    </source>
</evidence>
<dbReference type="SMART" id="SM01051">
    <property type="entry name" value="CAMSAP_CKK"/>
    <property type="match status" value="1"/>
</dbReference>
<gene>
    <name evidence="4" type="ORF">EDS130_LOCUS23893</name>
    <name evidence="5" type="ORF">XAT740_LOCUS22496</name>
</gene>
<dbReference type="GO" id="GO:0007026">
    <property type="term" value="P:negative regulation of microtubule depolymerization"/>
    <property type="evidence" value="ECO:0007669"/>
    <property type="project" value="TreeGrafter"/>
</dbReference>
<feature type="region of interest" description="Disordered" evidence="2">
    <location>
        <begin position="197"/>
        <end position="217"/>
    </location>
</feature>
<feature type="compositionally biased region" description="Low complexity" evidence="2">
    <location>
        <begin position="131"/>
        <end position="148"/>
    </location>
</feature>
<dbReference type="Gene3D" id="3.10.20.360">
    <property type="entry name" value="CKK domain"/>
    <property type="match status" value="1"/>
</dbReference>
<proteinExistence type="inferred from homology"/>
<comment type="similarity">
    <text evidence="1">Belongs to the CAMSAP1 family.</text>
</comment>
<evidence type="ECO:0000259" key="3">
    <source>
        <dbReference type="PROSITE" id="PS51508"/>
    </source>
</evidence>
<feature type="domain" description="CKK" evidence="3">
    <location>
        <begin position="611"/>
        <end position="745"/>
    </location>
</feature>
<evidence type="ECO:0000313" key="7">
    <source>
        <dbReference type="Proteomes" id="UP000663852"/>
    </source>
</evidence>
<comment type="caution">
    <text evidence="4">The sequence shown here is derived from an EMBL/GenBank/DDBJ whole genome shotgun (WGS) entry which is preliminary data.</text>
</comment>
<feature type="region of interest" description="Disordered" evidence="2">
    <location>
        <begin position="69"/>
        <end position="103"/>
    </location>
</feature>
<dbReference type="GO" id="GO:0005516">
    <property type="term" value="F:calmodulin binding"/>
    <property type="evidence" value="ECO:0007669"/>
    <property type="project" value="InterPro"/>
</dbReference>
<sequence length="747" mass="83798">MTTVLNTSTAEVTAPTSYVSRWIAQSHNAYQNKTNELFSPLSSSLCDFRTPTASCRTLPTIFAPIKSPAMSKPQTTTWQAQAKSRLDANTSALSDPSMSNVQPDNNVLQEKLHHVRALLDAKKQRLCRQLSSSPVSSSSSGSDQVQSSTAVGDQSWPPPPPCLESPALENVYLPHDEPTPSSSGYVYHSPSILPCLMEESPSDSGLSDNTKTTHNDDMIESTTTKSAAMIDLSKPLSKEEMLAIIQVVRELWKKQFGSEILDVHIKAAVPPANITVSRRTGNGERSSYLSNNNKNQYHSTPALNKLSAELSDIKDKLQKFSNGRVQIDPPKIVITEEKENEPEDIPIFGESLVFIPLGDPLTPHDLERMQAKKEALIRRQILRREAQLIRKNERLTSAYERQNEYRLYEEYTAHRRQETDLRRNTILQAHKEQKRLEADPPSSSDYYFAAARSRNRLKRKTSMTSFVSFDDVSFGDSTFDLISIASGKKSNQAPKRTMTKFDIMSPTILASTNSSRSKMNRAASICNLNEHYQSFTSLHSKATGPLRSAPKPASAFGGSLMNLSMLNNKKCTQQHTHAFGFLDDPFDLTIDSPLTGSVSSLALSIPLGSHLARSQSHILTKTNKQAILNSLKQVALAGPANERQRELISREIELSEARHFVLLFRDHRLQFRAVYVYIPETDIIEKLYGIGPNIITEVMVEKWFKYNSGGKRFTNIPIRHFSIQCDGITIHNDFWQKKLLMHLNRLH</sequence>